<evidence type="ECO:0000313" key="3">
    <source>
        <dbReference type="Proteomes" id="UP001149411"/>
    </source>
</evidence>
<gene>
    <name evidence="2" type="ORF">EGH25_02500</name>
</gene>
<organism evidence="2 3">
    <name type="scientific">Halorutilus salinus</name>
    <dbReference type="NCBI Taxonomy" id="2487751"/>
    <lineage>
        <taxon>Archaea</taxon>
        <taxon>Methanobacteriati</taxon>
        <taxon>Methanobacteriota</taxon>
        <taxon>Stenosarchaea group</taxon>
        <taxon>Halobacteria</taxon>
        <taxon>Halorutilales</taxon>
        <taxon>Halorutilaceae</taxon>
        <taxon>Halorutilus</taxon>
    </lineage>
</organism>
<dbReference type="PANTHER" id="PTHR39081:SF1">
    <property type="entry name" value="MUT7-C RNASE DOMAIN-CONTAINING PROTEIN"/>
    <property type="match status" value="1"/>
</dbReference>
<protein>
    <recommendedName>
        <fullName evidence="1">Mut7-C RNAse domain-containing protein</fullName>
    </recommendedName>
</protein>
<reference evidence="2" key="1">
    <citation type="submission" date="2022-09" db="EMBL/GenBank/DDBJ databases">
        <title>Haloadaptaus new haloarchaeum isolated from saline soil.</title>
        <authorList>
            <person name="Duran-Viseras A."/>
            <person name="Sanchez-Porro C."/>
            <person name="Ventosa A."/>
        </authorList>
    </citation>
    <scope>NUCLEOTIDE SEQUENCE</scope>
    <source>
        <strain evidence="2">F3-133</strain>
    </source>
</reference>
<dbReference type="EMBL" id="RKLV01000002">
    <property type="protein sequence ID" value="MCX2818221.1"/>
    <property type="molecule type" value="Genomic_DNA"/>
</dbReference>
<dbReference type="RefSeq" id="WP_266085938.1">
    <property type="nucleotide sequence ID" value="NZ_RKLV01000002.1"/>
</dbReference>
<evidence type="ECO:0000313" key="2">
    <source>
        <dbReference type="EMBL" id="MCX2818221.1"/>
    </source>
</evidence>
<dbReference type="Proteomes" id="UP001149411">
    <property type="component" value="Unassembled WGS sequence"/>
</dbReference>
<comment type="caution">
    <text evidence="2">The sequence shown here is derived from an EMBL/GenBank/DDBJ whole genome shotgun (WGS) entry which is preliminary data.</text>
</comment>
<accession>A0A9Q4C4L0</accession>
<keyword evidence="3" id="KW-1185">Reference proteome</keyword>
<dbReference type="Pfam" id="PF01927">
    <property type="entry name" value="Mut7-C"/>
    <property type="match status" value="1"/>
</dbReference>
<feature type="domain" description="Mut7-C RNAse" evidence="1">
    <location>
        <begin position="8"/>
        <end position="143"/>
    </location>
</feature>
<dbReference type="PANTHER" id="PTHR39081">
    <property type="entry name" value="MUT7-C DOMAIN-CONTAINING PROTEIN"/>
    <property type="match status" value="1"/>
</dbReference>
<evidence type="ECO:0000259" key="1">
    <source>
        <dbReference type="Pfam" id="PF01927"/>
    </source>
</evidence>
<sequence length="147" mass="16598">MADDCTEGFVTDAMLGKLTTYMRMAGLDAVYAPDEGAVDDEEVAELVDATRRTLVTRDVELAERTDGVLVRSKEVGEQVRELRQTGVTFELDEPRRCSDCNGGLSETDTEADDVPDDVERAWRCDDCGKTYWKGSHWDDLRRRLEEL</sequence>
<dbReference type="InterPro" id="IPR002782">
    <property type="entry name" value="Mut7-C_RNAse_dom"/>
</dbReference>
<dbReference type="AlphaFoldDB" id="A0A9Q4C4L0"/>
<name>A0A9Q4C4L0_9EURY</name>
<proteinExistence type="predicted"/>